<dbReference type="Pfam" id="PF09369">
    <property type="entry name" value="MZB"/>
    <property type="match status" value="1"/>
</dbReference>
<protein>
    <submittedName>
        <fullName evidence="5">DEAD/DEAH box helicase</fullName>
    </submittedName>
</protein>
<evidence type="ECO:0000259" key="4">
    <source>
        <dbReference type="PROSITE" id="PS51194"/>
    </source>
</evidence>
<name>A0A523S4F4_UNCAE</name>
<feature type="domain" description="Helicase ATP-binding" evidence="3">
    <location>
        <begin position="62"/>
        <end position="241"/>
    </location>
</feature>
<dbReference type="Pfam" id="PF00270">
    <property type="entry name" value="DEAD"/>
    <property type="match status" value="1"/>
</dbReference>
<dbReference type="SUPFAM" id="SSF52540">
    <property type="entry name" value="P-loop containing nucleoside triphosphate hydrolases"/>
    <property type="match status" value="1"/>
</dbReference>
<keyword evidence="1" id="KW-0547">Nucleotide-binding</keyword>
<organism evidence="5 6">
    <name type="scientific">Aerophobetes bacterium</name>
    <dbReference type="NCBI Taxonomy" id="2030807"/>
    <lineage>
        <taxon>Bacteria</taxon>
        <taxon>Candidatus Aerophobota</taxon>
    </lineage>
</organism>
<dbReference type="GO" id="GO:0036297">
    <property type="term" value="P:interstrand cross-link repair"/>
    <property type="evidence" value="ECO:0007669"/>
    <property type="project" value="TreeGrafter"/>
</dbReference>
<evidence type="ECO:0000313" key="6">
    <source>
        <dbReference type="Proteomes" id="UP000316360"/>
    </source>
</evidence>
<dbReference type="GO" id="GO:0005524">
    <property type="term" value="F:ATP binding"/>
    <property type="evidence" value="ECO:0007669"/>
    <property type="project" value="UniProtKB-KW"/>
</dbReference>
<dbReference type="InterPro" id="IPR055227">
    <property type="entry name" value="HRQ1_WHD"/>
</dbReference>
<reference evidence="5 6" key="1">
    <citation type="submission" date="2019-03" db="EMBL/GenBank/DDBJ databases">
        <title>Metabolic potential of uncultured bacteria and archaea associated with petroleum seepage in deep-sea sediments.</title>
        <authorList>
            <person name="Dong X."/>
            <person name="Hubert C."/>
        </authorList>
    </citation>
    <scope>NUCLEOTIDE SEQUENCE [LARGE SCALE GENOMIC DNA]</scope>
    <source>
        <strain evidence="5">E44_bin7</strain>
    </source>
</reference>
<dbReference type="PANTHER" id="PTHR47957:SF3">
    <property type="entry name" value="ATP-DEPENDENT HELICASE HRQ1"/>
    <property type="match status" value="1"/>
</dbReference>
<evidence type="ECO:0000256" key="2">
    <source>
        <dbReference type="ARBA" id="ARBA00022840"/>
    </source>
</evidence>
<dbReference type="EMBL" id="SOKJ01000040">
    <property type="protein sequence ID" value="TET12935.1"/>
    <property type="molecule type" value="Genomic_DNA"/>
</dbReference>
<keyword evidence="2" id="KW-0067">ATP-binding</keyword>
<dbReference type="CDD" id="cd18797">
    <property type="entry name" value="SF2_C_Hrq"/>
    <property type="match status" value="1"/>
</dbReference>
<sequence length="772" mass="87525">MLGKIATLLETSSRYRERVEHIETLSPKEPVYGELKKPLSDNIKNYLSKKKLRLYSHQCEAIEALREGKNIIITTPTASGKTLAFNVPIFEKLSQDKSAGALYLYPTKALSNDQLKVIKEFETLSGIGVNPNVYDGDTPPDKRPKIRETSRIIISNPYELHQVLPWHYKWGRFLGNLKFVVIDEAHRYRGVFGSNVAFLIRRLRRICNFYGSKPQFILSTATLANPAEFGEKLIGLGFDLITSDGSPKGKKYFIFYNPYFDGVGRLSTHQETKNLFLFFIRNNLQTLCFTISRKMAELIALWSKKELKESESYLTGKITAYRAGYLPEERRKIENDLKNGILRGVTSTNALELGIDIGSLDSVVISGYPGTIISTWQQAGRAGRGIDESFATLVAFQNPLDQYFMRHPEVFFGKSHEHAIIDLSNPYIVSGHLMCAVSELPLQLAEEGMYFGDSAEEILRVLERERLVQPTPNGWVYAGKTRATEAVSLDNISSEIFKVVCDGHLLETMDRAQAYREAHKGAVLLHQGGTYIVEDLDLKNSIAQVKKREVDYHTEAMKIVEVGILEKVEKKEIGSFTVSFGNVEVNEEYMGYKIMKYDKVVGMERLDLPRLDFKTMGLWFTIPENMKKKIWEERKEAEDIKEKLNERSEENLKREMFAGGLHGIEHAMIGIMPFHVMCDRWDIGGVSTPHHPNTMKPTVFIYDGFEGGIGLAEKAFQLITEIVKMSHELVRDCRCEDGCPACIYSPKCGNGNKPLDKKATILILEELTSLME</sequence>
<dbReference type="InterPro" id="IPR027417">
    <property type="entry name" value="P-loop_NTPase"/>
</dbReference>
<dbReference type="GO" id="GO:0043138">
    <property type="term" value="F:3'-5' DNA helicase activity"/>
    <property type="evidence" value="ECO:0007669"/>
    <property type="project" value="TreeGrafter"/>
</dbReference>
<dbReference type="SMART" id="SM00487">
    <property type="entry name" value="DEXDc"/>
    <property type="match status" value="1"/>
</dbReference>
<dbReference type="Pfam" id="PF00271">
    <property type="entry name" value="Helicase_C"/>
    <property type="match status" value="1"/>
</dbReference>
<dbReference type="Gene3D" id="3.40.50.300">
    <property type="entry name" value="P-loop containing nucleotide triphosphate hydrolases"/>
    <property type="match status" value="2"/>
</dbReference>
<evidence type="ECO:0000313" key="5">
    <source>
        <dbReference type="EMBL" id="TET12935.1"/>
    </source>
</evidence>
<dbReference type="PROSITE" id="PS51192">
    <property type="entry name" value="HELICASE_ATP_BIND_1"/>
    <property type="match status" value="1"/>
</dbReference>
<gene>
    <name evidence="5" type="ORF">E3J84_00750</name>
</gene>
<dbReference type="InterPro" id="IPR014001">
    <property type="entry name" value="Helicase_ATP-bd"/>
</dbReference>
<keyword evidence="5" id="KW-0347">Helicase</keyword>
<dbReference type="InterPro" id="IPR001650">
    <property type="entry name" value="Helicase_C-like"/>
</dbReference>
<dbReference type="Pfam" id="PF22982">
    <property type="entry name" value="WHD_HRQ1"/>
    <property type="match status" value="1"/>
</dbReference>
<proteinExistence type="predicted"/>
<feature type="domain" description="Helicase C-terminal" evidence="4">
    <location>
        <begin position="272"/>
        <end position="448"/>
    </location>
</feature>
<comment type="caution">
    <text evidence="5">The sequence shown here is derived from an EMBL/GenBank/DDBJ whole genome shotgun (WGS) entry which is preliminary data.</text>
</comment>
<dbReference type="CDD" id="cd17923">
    <property type="entry name" value="DEXHc_Hrq1-like"/>
    <property type="match status" value="1"/>
</dbReference>
<dbReference type="PROSITE" id="PS51194">
    <property type="entry name" value="HELICASE_CTER"/>
    <property type="match status" value="1"/>
</dbReference>
<evidence type="ECO:0000256" key="1">
    <source>
        <dbReference type="ARBA" id="ARBA00022741"/>
    </source>
</evidence>
<dbReference type="PANTHER" id="PTHR47957">
    <property type="entry name" value="ATP-DEPENDENT HELICASE HRQ1"/>
    <property type="match status" value="1"/>
</dbReference>
<dbReference type="GO" id="GO:0003676">
    <property type="term" value="F:nucleic acid binding"/>
    <property type="evidence" value="ECO:0007669"/>
    <property type="project" value="InterPro"/>
</dbReference>
<evidence type="ECO:0000259" key="3">
    <source>
        <dbReference type="PROSITE" id="PS51192"/>
    </source>
</evidence>
<dbReference type="GO" id="GO:0006289">
    <property type="term" value="P:nucleotide-excision repair"/>
    <property type="evidence" value="ECO:0007669"/>
    <property type="project" value="TreeGrafter"/>
</dbReference>
<dbReference type="InterPro" id="IPR018973">
    <property type="entry name" value="MZB"/>
</dbReference>
<accession>A0A523S4F4</accession>
<keyword evidence="5" id="KW-0378">Hydrolase</keyword>
<dbReference type="SMART" id="SM00490">
    <property type="entry name" value="HELICc"/>
    <property type="match status" value="1"/>
</dbReference>
<dbReference type="Proteomes" id="UP000316360">
    <property type="component" value="Unassembled WGS sequence"/>
</dbReference>
<dbReference type="AlphaFoldDB" id="A0A523S4F4"/>
<dbReference type="InterPro" id="IPR011545">
    <property type="entry name" value="DEAD/DEAH_box_helicase_dom"/>
</dbReference>